<evidence type="ECO:0000313" key="1">
    <source>
        <dbReference type="EMBL" id="OAD20691.1"/>
    </source>
</evidence>
<evidence type="ECO:0000313" key="2">
    <source>
        <dbReference type="Proteomes" id="UP000076962"/>
    </source>
</evidence>
<sequence length="83" mass="8972">MHDPGHLFVVRVYGLTGLKIDIGILGGTPDDGMVWAHGTPAVGTHQIVRDHGPHGFIIYELDLGHLVRGAEAVKKVYKGYPGF</sequence>
<accession>A0A176RY25</accession>
<dbReference type="EMBL" id="LUTY01002181">
    <property type="protein sequence ID" value="OAD20691.1"/>
    <property type="molecule type" value="Genomic_DNA"/>
</dbReference>
<reference evidence="1 2" key="1">
    <citation type="submission" date="2016-05" db="EMBL/GenBank/DDBJ databases">
        <title>Single-cell genome of chain-forming Candidatus Thiomargarita nelsonii and comparison to other large sulfur-oxidizing bacteria.</title>
        <authorList>
            <person name="Winkel M."/>
            <person name="Salman V."/>
            <person name="Woyke T."/>
            <person name="Schulz-Vogt H."/>
            <person name="Richter M."/>
            <person name="Flood B."/>
            <person name="Bailey J."/>
            <person name="Amann R."/>
            <person name="Mussmann M."/>
        </authorList>
    </citation>
    <scope>NUCLEOTIDE SEQUENCE [LARGE SCALE GENOMIC DNA]</scope>
    <source>
        <strain evidence="1 2">THI036</strain>
    </source>
</reference>
<dbReference type="Proteomes" id="UP000076962">
    <property type="component" value="Unassembled WGS sequence"/>
</dbReference>
<name>A0A176RY25_9GAMM</name>
<dbReference type="AlphaFoldDB" id="A0A176RY25"/>
<organism evidence="1 2">
    <name type="scientific">Candidatus Thiomargarita nelsonii</name>
    <dbReference type="NCBI Taxonomy" id="1003181"/>
    <lineage>
        <taxon>Bacteria</taxon>
        <taxon>Pseudomonadati</taxon>
        <taxon>Pseudomonadota</taxon>
        <taxon>Gammaproteobacteria</taxon>
        <taxon>Thiotrichales</taxon>
        <taxon>Thiotrichaceae</taxon>
        <taxon>Thiomargarita</taxon>
    </lineage>
</organism>
<comment type="caution">
    <text evidence="1">The sequence shown here is derived from an EMBL/GenBank/DDBJ whole genome shotgun (WGS) entry which is preliminary data.</text>
</comment>
<gene>
    <name evidence="1" type="ORF">THIOM_003589</name>
</gene>
<protein>
    <submittedName>
        <fullName evidence="1">Uncharacterized protein</fullName>
    </submittedName>
</protein>
<keyword evidence="2" id="KW-1185">Reference proteome</keyword>
<proteinExistence type="predicted"/>